<keyword evidence="3" id="KW-0203">Cytokinin biosynthesis</keyword>
<dbReference type="eggNOG" id="COG1611">
    <property type="taxonomic scope" value="Bacteria"/>
</dbReference>
<protein>
    <recommendedName>
        <fullName evidence="3">Cytokinin riboside 5'-monophosphate phosphoribohydrolase</fullName>
        <ecNumber evidence="3">3.2.2.n1</ecNumber>
    </recommendedName>
</protein>
<proteinExistence type="inferred from homology"/>
<name>A0A081K7G6_9GAMM</name>
<dbReference type="EMBL" id="JOJP01000001">
    <property type="protein sequence ID" value="KEI70092.1"/>
    <property type="molecule type" value="Genomic_DNA"/>
</dbReference>
<dbReference type="EC" id="3.2.2.n1" evidence="3"/>
<dbReference type="GO" id="GO:0008714">
    <property type="term" value="F:AMP nucleosidase activity"/>
    <property type="evidence" value="ECO:0007669"/>
    <property type="project" value="UniProtKB-EC"/>
</dbReference>
<dbReference type="Proteomes" id="UP000027997">
    <property type="component" value="Unassembled WGS sequence"/>
</dbReference>
<reference evidence="4 5" key="1">
    <citation type="submission" date="2014-06" db="EMBL/GenBank/DDBJ databases">
        <title>Whole Genome Sequences of Three Symbiotic Endozoicomonas Bacteria.</title>
        <authorList>
            <person name="Neave M.J."/>
            <person name="Apprill A."/>
            <person name="Voolstra C.R."/>
        </authorList>
    </citation>
    <scope>NUCLEOTIDE SEQUENCE [LARGE SCALE GENOMIC DNA]</scope>
    <source>
        <strain evidence="4 5">DSM 22380</strain>
    </source>
</reference>
<comment type="caution">
    <text evidence="4">The sequence shown here is derived from an EMBL/GenBank/DDBJ whole genome shotgun (WGS) entry which is preliminary data.</text>
</comment>
<dbReference type="RefSeq" id="WP_020584169.1">
    <property type="nucleotide sequence ID" value="NZ_JOJP01000001.1"/>
</dbReference>
<dbReference type="GO" id="GO:0009691">
    <property type="term" value="P:cytokinin biosynthetic process"/>
    <property type="evidence" value="ECO:0007669"/>
    <property type="project" value="UniProtKB-UniRule"/>
</dbReference>
<dbReference type="NCBIfam" id="TIGR00730">
    <property type="entry name" value="Rossman fold protein, TIGR00730 family"/>
    <property type="match status" value="1"/>
</dbReference>
<evidence type="ECO:0000256" key="2">
    <source>
        <dbReference type="ARBA" id="ARBA00006763"/>
    </source>
</evidence>
<accession>A0A081K7G6</accession>
<keyword evidence="4" id="KW-0238">DNA-binding</keyword>
<evidence type="ECO:0000313" key="5">
    <source>
        <dbReference type="Proteomes" id="UP000027997"/>
    </source>
</evidence>
<keyword evidence="3" id="KW-0378">Hydrolase</keyword>
<sequence length="181" mass="19887">MKSVAIFCGARYGRQEAYRQAAEILVNKLVERGVTIVYGGGNVGLMGAIADRALACGGKVVGVIPHALVEQEQAHNGLSELIHVNDMHERKQKMSELADGFITLSGGAGSMDELFQEIAHKQIGYHGKPCAILNTAGYYDHLLAWLENAVNEGFITQYWYDQLVIERSPVELVDRLMEAII</sequence>
<keyword evidence="5" id="KW-1185">Reference proteome</keyword>
<dbReference type="InterPro" id="IPR031100">
    <property type="entry name" value="LOG_fam"/>
</dbReference>
<dbReference type="Pfam" id="PF03641">
    <property type="entry name" value="Lysine_decarbox"/>
    <property type="match status" value="1"/>
</dbReference>
<evidence type="ECO:0000313" key="4">
    <source>
        <dbReference type="EMBL" id="KEI70092.1"/>
    </source>
</evidence>
<organism evidence="4 5">
    <name type="scientific">Endozoicomonas elysicola</name>
    <dbReference type="NCBI Taxonomy" id="305900"/>
    <lineage>
        <taxon>Bacteria</taxon>
        <taxon>Pseudomonadati</taxon>
        <taxon>Pseudomonadota</taxon>
        <taxon>Gammaproteobacteria</taxon>
        <taxon>Oceanospirillales</taxon>
        <taxon>Endozoicomonadaceae</taxon>
        <taxon>Endozoicomonas</taxon>
    </lineage>
</organism>
<evidence type="ECO:0000256" key="3">
    <source>
        <dbReference type="RuleBase" id="RU363015"/>
    </source>
</evidence>
<evidence type="ECO:0000256" key="1">
    <source>
        <dbReference type="ARBA" id="ARBA00000274"/>
    </source>
</evidence>
<dbReference type="GO" id="GO:0003677">
    <property type="term" value="F:DNA binding"/>
    <property type="evidence" value="ECO:0007669"/>
    <property type="project" value="UniProtKB-KW"/>
</dbReference>
<gene>
    <name evidence="4" type="ORF">GV64_04425</name>
</gene>
<dbReference type="SUPFAM" id="SSF102405">
    <property type="entry name" value="MCP/YpsA-like"/>
    <property type="match status" value="1"/>
</dbReference>
<dbReference type="AlphaFoldDB" id="A0A081K7G6"/>
<dbReference type="PANTHER" id="PTHR31223:SF70">
    <property type="entry name" value="LOG FAMILY PROTEIN YJL055W"/>
    <property type="match status" value="1"/>
</dbReference>
<dbReference type="GO" id="GO:0005829">
    <property type="term" value="C:cytosol"/>
    <property type="evidence" value="ECO:0007669"/>
    <property type="project" value="TreeGrafter"/>
</dbReference>
<dbReference type="InterPro" id="IPR005269">
    <property type="entry name" value="LOG"/>
</dbReference>
<dbReference type="STRING" id="305900.GV64_04425"/>
<dbReference type="Gene3D" id="3.40.50.450">
    <property type="match status" value="1"/>
</dbReference>
<comment type="catalytic activity">
    <reaction evidence="1">
        <text>AMP + H2O = D-ribose 5-phosphate + adenine</text>
        <dbReference type="Rhea" id="RHEA:20129"/>
        <dbReference type="ChEBI" id="CHEBI:15377"/>
        <dbReference type="ChEBI" id="CHEBI:16708"/>
        <dbReference type="ChEBI" id="CHEBI:78346"/>
        <dbReference type="ChEBI" id="CHEBI:456215"/>
        <dbReference type="EC" id="3.2.2.4"/>
    </reaction>
</comment>
<dbReference type="PANTHER" id="PTHR31223">
    <property type="entry name" value="LOG FAMILY PROTEIN YJL055W"/>
    <property type="match status" value="1"/>
</dbReference>
<comment type="similarity">
    <text evidence="2 3">Belongs to the LOG family.</text>
</comment>